<reference evidence="4" key="2">
    <citation type="submission" date="2025-08" db="UniProtKB">
        <authorList>
            <consortium name="Ensembl"/>
        </authorList>
    </citation>
    <scope>IDENTIFICATION</scope>
</reference>
<feature type="compositionally biased region" description="Basic and acidic residues" evidence="2">
    <location>
        <begin position="583"/>
        <end position="600"/>
    </location>
</feature>
<feature type="compositionally biased region" description="Low complexity" evidence="2">
    <location>
        <begin position="295"/>
        <end position="312"/>
    </location>
</feature>
<feature type="region of interest" description="Disordered" evidence="2">
    <location>
        <begin position="152"/>
        <end position="172"/>
    </location>
</feature>
<dbReference type="GeneID" id="118939577"/>
<reference evidence="4" key="3">
    <citation type="submission" date="2025-09" db="UniProtKB">
        <authorList>
            <consortium name="Ensembl"/>
        </authorList>
    </citation>
    <scope>IDENTIFICATION</scope>
</reference>
<feature type="compositionally biased region" description="Basic and acidic residues" evidence="2">
    <location>
        <begin position="655"/>
        <end position="670"/>
    </location>
</feature>
<feature type="compositionally biased region" description="Polar residues" evidence="2">
    <location>
        <begin position="463"/>
        <end position="479"/>
    </location>
</feature>
<evidence type="ECO:0000313" key="4">
    <source>
        <dbReference type="Ensembl" id="ENSOMYP00000124397.1"/>
    </source>
</evidence>
<dbReference type="RefSeq" id="XP_036803575.1">
    <property type="nucleotide sequence ID" value="XM_036947680.1"/>
</dbReference>
<dbReference type="Proteomes" id="UP000694395">
    <property type="component" value="Chromosome 16"/>
</dbReference>
<proteinExistence type="predicted"/>
<evidence type="ECO:0000313" key="5">
    <source>
        <dbReference type="Proteomes" id="UP000694395"/>
    </source>
</evidence>
<evidence type="ECO:0000259" key="3">
    <source>
        <dbReference type="Pfam" id="PF10482"/>
    </source>
</evidence>
<reference evidence="4" key="1">
    <citation type="submission" date="2020-07" db="EMBL/GenBank/DDBJ databases">
        <title>A long reads based de novo assembly of the rainbow trout Arlee double haploid line genome.</title>
        <authorList>
            <person name="Gao G."/>
            <person name="Palti Y."/>
        </authorList>
    </citation>
    <scope>NUCLEOTIDE SEQUENCE [LARGE SCALE GENOMIC DNA]</scope>
</reference>
<feature type="coiled-coil region" evidence="1">
    <location>
        <begin position="35"/>
        <end position="90"/>
    </location>
</feature>
<evidence type="ECO:0000256" key="1">
    <source>
        <dbReference type="SAM" id="Coils"/>
    </source>
</evidence>
<dbReference type="GO" id="GO:0003684">
    <property type="term" value="F:damaged DNA binding"/>
    <property type="evidence" value="ECO:0007669"/>
    <property type="project" value="TreeGrafter"/>
</dbReference>
<keyword evidence="5" id="KW-1185">Reference proteome</keyword>
<dbReference type="InterPro" id="IPR019518">
    <property type="entry name" value="CtIP_N"/>
</dbReference>
<feature type="compositionally biased region" description="Low complexity" evidence="2">
    <location>
        <begin position="640"/>
        <end position="649"/>
    </location>
</feature>
<dbReference type="AlphaFoldDB" id="A0A8L0DKT3"/>
<dbReference type="Ensembl" id="ENSOMYT00000163079.1">
    <property type="protein sequence ID" value="ENSOMYP00000124397.1"/>
    <property type="gene ID" value="ENSOMYG00000058884.1"/>
</dbReference>
<dbReference type="KEGG" id="omy:118939577"/>
<feature type="region of interest" description="Disordered" evidence="2">
    <location>
        <begin position="625"/>
        <end position="685"/>
    </location>
</feature>
<feature type="region of interest" description="Disordered" evidence="2">
    <location>
        <begin position="449"/>
        <end position="601"/>
    </location>
</feature>
<dbReference type="GeneTree" id="ENSGT00530000063835"/>
<keyword evidence="1" id="KW-0175">Coiled coil</keyword>
<dbReference type="PANTHER" id="PTHR15107:SF0">
    <property type="entry name" value="DNA ENDONUCLEASE ACTIVATOR CTP1 C-TERMINAL DOMAIN-CONTAINING PROTEIN"/>
    <property type="match status" value="1"/>
</dbReference>
<dbReference type="Pfam" id="PF10482">
    <property type="entry name" value="CtIP_N"/>
    <property type="match status" value="1"/>
</dbReference>
<feature type="domain" description="DNA endonuclease Ctp1 N-terminal" evidence="3">
    <location>
        <begin position="27"/>
        <end position="146"/>
    </location>
</feature>
<protein>
    <submittedName>
        <fullName evidence="4">Retinoblastoma binding protein 8-like</fullName>
    </submittedName>
</protein>
<dbReference type="GO" id="GO:0010792">
    <property type="term" value="P:DNA double-strand break processing involved in repair via single-strand annealing"/>
    <property type="evidence" value="ECO:0007669"/>
    <property type="project" value="TreeGrafter"/>
</dbReference>
<accession>A0A8L0DKT3</accession>
<feature type="region of interest" description="Disordered" evidence="2">
    <location>
        <begin position="389"/>
        <end position="425"/>
    </location>
</feature>
<feature type="coiled-coil region" evidence="1">
    <location>
        <begin position="124"/>
        <end position="151"/>
    </location>
</feature>
<evidence type="ECO:0000256" key="2">
    <source>
        <dbReference type="SAM" id="MobiDB-lite"/>
    </source>
</evidence>
<dbReference type="PANTHER" id="PTHR15107">
    <property type="entry name" value="RETINOBLASTOMA BINDING PROTEIN 8"/>
    <property type="match status" value="1"/>
</dbReference>
<gene>
    <name evidence="4" type="primary">LOC118939577</name>
</gene>
<sequence>MTAEREREGSCVKVGCDSSVSMALDGFNNLLHKLRESHDREVQKWQEKLQELTNKKGCDTKRMEELFNRNQQLREQQRLLTDNIKQLENRLRAGLCDRCTVTQDVAKRRQQEYETSQIQSLQHISILAGEMNMMKKENQRLREEVRHLRVALEGQSGHSSSQDATPEVRHSADLSPSAMPHILTAIRSFNQPPEGATAGLSIVKTETDHSLSFRVDETLPECRDVRGLNGKQSYESHKLLSMSTPITQALRPEHSTARGNTGQKRAHSVEVVGQQRSPVTPTIPHPLLVQKDRPLPSSSSFSSSLSTSSSLPGDEKHNRHLVHAPVPYWPLPIKSARLSLPWPLPEHSDWVTVATSVDDGLVSQSKHNPNLPRFPNLQTYVQQNSSLGKAWLKPSHPPQASLTRSLSTEHGERPTAWVQDRDRRVAPHSWREAAVQAEMEFGESLKEADCPLDLSDPGRSKSIKSLQDSKASPTLQDSKASPALQDSKASPTLQDSKASPTLQDSKASPTLQDMYIEGETSNRTTRTDSPPQSQACLPSSSSSSSSTPALPSSSSSTRPTSQQRQSPNNHNLKEEEQPEKEEAEGKVDQKTGKDSEDRKVPVLTISLRPVVLLEALNSGLQKQLFSNGKSGSRSDHQEVEGSLSESESSQRSKRTGLDTDTEVRCQKEEQGIVVPRRTSLSCVPP</sequence>
<feature type="compositionally biased region" description="Low complexity" evidence="2">
    <location>
        <begin position="529"/>
        <end position="567"/>
    </location>
</feature>
<organism evidence="4 5">
    <name type="scientific">Oncorhynchus mykiss</name>
    <name type="common">Rainbow trout</name>
    <name type="synonym">Salmo gairdneri</name>
    <dbReference type="NCBI Taxonomy" id="8022"/>
    <lineage>
        <taxon>Eukaryota</taxon>
        <taxon>Metazoa</taxon>
        <taxon>Chordata</taxon>
        <taxon>Craniata</taxon>
        <taxon>Vertebrata</taxon>
        <taxon>Euteleostomi</taxon>
        <taxon>Actinopterygii</taxon>
        <taxon>Neopterygii</taxon>
        <taxon>Teleostei</taxon>
        <taxon>Protacanthopterygii</taxon>
        <taxon>Salmoniformes</taxon>
        <taxon>Salmonidae</taxon>
        <taxon>Salmoninae</taxon>
        <taxon>Oncorhynchus</taxon>
    </lineage>
</organism>
<feature type="compositionally biased region" description="Basic and acidic residues" evidence="2">
    <location>
        <begin position="407"/>
        <end position="425"/>
    </location>
</feature>
<name>A0A8L0DKT3_ONCMY</name>
<feature type="compositionally biased region" description="Polar residues" evidence="2">
    <location>
        <begin position="487"/>
        <end position="511"/>
    </location>
</feature>
<feature type="region of interest" description="Disordered" evidence="2">
    <location>
        <begin position="254"/>
        <end position="317"/>
    </location>
</feature>
<dbReference type="InterPro" id="IPR033316">
    <property type="entry name" value="RBBP8-like"/>
</dbReference>
<dbReference type="OrthoDB" id="8809203at2759"/>
<feature type="compositionally biased region" description="Polar residues" evidence="2">
    <location>
        <begin position="519"/>
        <end position="528"/>
    </location>
</feature>